<dbReference type="EMBL" id="GDHC01013305">
    <property type="protein sequence ID" value="JAQ05324.1"/>
    <property type="molecule type" value="Transcribed_RNA"/>
</dbReference>
<protein>
    <submittedName>
        <fullName evidence="4">Lymphoid-specific helicase</fullName>
    </submittedName>
</protein>
<dbReference type="GO" id="GO:0004386">
    <property type="term" value="F:helicase activity"/>
    <property type="evidence" value="ECO:0007669"/>
    <property type="project" value="UniProtKB-KW"/>
</dbReference>
<dbReference type="PROSITE" id="PS51192">
    <property type="entry name" value="HELICASE_ATP_BIND_1"/>
    <property type="match status" value="1"/>
</dbReference>
<dbReference type="AlphaFoldDB" id="A0A146LAH4"/>
<dbReference type="GO" id="GO:0005634">
    <property type="term" value="C:nucleus"/>
    <property type="evidence" value="ECO:0007669"/>
    <property type="project" value="TreeGrafter"/>
</dbReference>
<dbReference type="PANTHER" id="PTHR47161:SF1">
    <property type="entry name" value="LYMPHOID-SPECIFIC HELICASE"/>
    <property type="match status" value="1"/>
</dbReference>
<dbReference type="GO" id="GO:0005721">
    <property type="term" value="C:pericentric heterochromatin"/>
    <property type="evidence" value="ECO:0007669"/>
    <property type="project" value="TreeGrafter"/>
</dbReference>
<feature type="domain" description="Helicase ATP-binding" evidence="2">
    <location>
        <begin position="1"/>
        <end position="118"/>
    </location>
</feature>
<evidence type="ECO:0000259" key="2">
    <source>
        <dbReference type="PROSITE" id="PS51192"/>
    </source>
</evidence>
<dbReference type="PROSITE" id="PS51194">
    <property type="entry name" value="HELICASE_CTER"/>
    <property type="match status" value="1"/>
</dbReference>
<dbReference type="InterPro" id="IPR038718">
    <property type="entry name" value="SNF2-like_sf"/>
</dbReference>
<accession>A0A146LAH4</accession>
<dbReference type="Pfam" id="PF00271">
    <property type="entry name" value="Helicase_C"/>
    <property type="match status" value="1"/>
</dbReference>
<dbReference type="GO" id="GO:0005524">
    <property type="term" value="F:ATP binding"/>
    <property type="evidence" value="ECO:0007669"/>
    <property type="project" value="InterPro"/>
</dbReference>
<evidence type="ECO:0000259" key="3">
    <source>
        <dbReference type="PROSITE" id="PS51194"/>
    </source>
</evidence>
<dbReference type="Gene3D" id="3.40.50.10810">
    <property type="entry name" value="Tandem AAA-ATPase domain"/>
    <property type="match status" value="1"/>
</dbReference>
<dbReference type="InterPro" id="IPR049730">
    <property type="entry name" value="SNF2/RAD54-like_C"/>
</dbReference>
<dbReference type="InterPro" id="IPR000330">
    <property type="entry name" value="SNF2_N"/>
</dbReference>
<dbReference type="SUPFAM" id="SSF52540">
    <property type="entry name" value="P-loop containing nucleoside triphosphate hydrolases"/>
    <property type="match status" value="2"/>
</dbReference>
<reference evidence="4" key="1">
    <citation type="journal article" date="2016" name="Gigascience">
        <title>De novo construction of an expanded transcriptome assembly for the western tarnished plant bug, Lygus hesperus.</title>
        <authorList>
            <person name="Tassone E.E."/>
            <person name="Geib S.M."/>
            <person name="Hall B."/>
            <person name="Fabrick J.A."/>
            <person name="Brent C.S."/>
            <person name="Hull J.J."/>
        </authorList>
    </citation>
    <scope>NUCLEOTIDE SEQUENCE</scope>
</reference>
<name>A0A146LAH4_LYGHE</name>
<dbReference type="GO" id="GO:0031508">
    <property type="term" value="P:pericentric heterochromatin formation"/>
    <property type="evidence" value="ECO:0007669"/>
    <property type="project" value="TreeGrafter"/>
</dbReference>
<keyword evidence="1" id="KW-0378">Hydrolase</keyword>
<dbReference type="InterPro" id="IPR014001">
    <property type="entry name" value="Helicase_ATP-bd"/>
</dbReference>
<dbReference type="GO" id="GO:0016787">
    <property type="term" value="F:hydrolase activity"/>
    <property type="evidence" value="ECO:0007669"/>
    <property type="project" value="UniProtKB-KW"/>
</dbReference>
<keyword evidence="4" id="KW-0347">Helicase</keyword>
<dbReference type="GO" id="GO:0044027">
    <property type="term" value="P:negative regulation of gene expression via chromosomal CpG island methylation"/>
    <property type="evidence" value="ECO:0007669"/>
    <property type="project" value="TreeGrafter"/>
</dbReference>
<dbReference type="PANTHER" id="PTHR47161">
    <property type="entry name" value="LYMPHOID-SPECIFIC HELICASE"/>
    <property type="match status" value="1"/>
</dbReference>
<dbReference type="GO" id="GO:0006346">
    <property type="term" value="P:DNA methylation-dependent constitutive heterochromatin formation"/>
    <property type="evidence" value="ECO:0007669"/>
    <property type="project" value="TreeGrafter"/>
</dbReference>
<dbReference type="CDD" id="cd18793">
    <property type="entry name" value="SF2_C_SNF"/>
    <property type="match status" value="1"/>
</dbReference>
<dbReference type="Gene3D" id="3.40.50.300">
    <property type="entry name" value="P-loop containing nucleotide triphosphate hydrolases"/>
    <property type="match status" value="1"/>
</dbReference>
<dbReference type="SMART" id="SM00490">
    <property type="entry name" value="HELICc"/>
    <property type="match status" value="1"/>
</dbReference>
<sequence>NEFEVFAPKIPVILYHGSGEKRKKMARNLLKTSKLLGKTVLPVILTSYEVPIYDEKILSKPTWKYLVVDEGHKIKNHKTKLARVLGGFKSVNRLLLTGTPLQNNLAELWSLLHFLLPEVFDSLDVFETLFTAEELEREEETEQCLEKEKKSNILTLLQEVLTPFLLRRLKTDVDLAIPNKKEILVHCPMTKIQLELYKAVLDKSILVHSKFYKDTEIIPDNPDGTKLKRYSKLRDPSICHVVEDREWDVVKFGEGDNAYKLHVKMTAPHIVLIKILNHPYLIHPKVFHGSNILQVDDEITQSSGKMTILDGLLKRLKARGHRVLIFSTYTAMLDIIEEYMGMCDYEYRRLDGNTDIEDRRTYMREFNTDPDIFAFLLSTRAGGLGINLTGADTVIIYNSDWNPQADLQAQDRCHRIGQKKPVLVYRFMVPTTIDERIVNRASSKRRLEKMVIQKGMFKAGSSASIQLPLEELRELLNEKQHNLEVQPNGTVLTNEQWESLLDRSGLDCHLERT</sequence>
<feature type="domain" description="Helicase C-terminal" evidence="3">
    <location>
        <begin position="308"/>
        <end position="473"/>
    </location>
</feature>
<keyword evidence="4" id="KW-0547">Nucleotide-binding</keyword>
<evidence type="ECO:0000313" key="4">
    <source>
        <dbReference type="EMBL" id="JAQ05324.1"/>
    </source>
</evidence>
<evidence type="ECO:0000256" key="1">
    <source>
        <dbReference type="ARBA" id="ARBA00022801"/>
    </source>
</evidence>
<dbReference type="Pfam" id="PF00176">
    <property type="entry name" value="SNF2-rel_dom"/>
    <property type="match status" value="1"/>
</dbReference>
<dbReference type="InterPro" id="IPR001650">
    <property type="entry name" value="Helicase_C-like"/>
</dbReference>
<dbReference type="InterPro" id="IPR027417">
    <property type="entry name" value="P-loop_NTPase"/>
</dbReference>
<feature type="non-terminal residue" evidence="4">
    <location>
        <position position="1"/>
    </location>
</feature>
<dbReference type="GO" id="GO:0003682">
    <property type="term" value="F:chromatin binding"/>
    <property type="evidence" value="ECO:0007669"/>
    <property type="project" value="TreeGrafter"/>
</dbReference>
<organism evidence="4">
    <name type="scientific">Lygus hesperus</name>
    <name type="common">Western plant bug</name>
    <dbReference type="NCBI Taxonomy" id="30085"/>
    <lineage>
        <taxon>Eukaryota</taxon>
        <taxon>Metazoa</taxon>
        <taxon>Ecdysozoa</taxon>
        <taxon>Arthropoda</taxon>
        <taxon>Hexapoda</taxon>
        <taxon>Insecta</taxon>
        <taxon>Pterygota</taxon>
        <taxon>Neoptera</taxon>
        <taxon>Paraneoptera</taxon>
        <taxon>Hemiptera</taxon>
        <taxon>Heteroptera</taxon>
        <taxon>Panheteroptera</taxon>
        <taxon>Cimicomorpha</taxon>
        <taxon>Miridae</taxon>
        <taxon>Mirini</taxon>
        <taxon>Lygus</taxon>
    </lineage>
</organism>
<gene>
    <name evidence="4" type="primary">HELLS</name>
    <name evidence="4" type="ORF">g.86446</name>
</gene>
<proteinExistence type="predicted"/>
<keyword evidence="4" id="KW-0067">ATP-binding</keyword>